<evidence type="ECO:0000256" key="1">
    <source>
        <dbReference type="ARBA" id="ARBA00023015"/>
    </source>
</evidence>
<dbReference type="GO" id="GO:0045892">
    <property type="term" value="P:negative regulation of DNA-templated transcription"/>
    <property type="evidence" value="ECO:0007669"/>
    <property type="project" value="TreeGrafter"/>
</dbReference>
<organism evidence="6 7">
    <name type="scientific">[Ruminococcus] torques ATCC 27756</name>
    <dbReference type="NCBI Taxonomy" id="411460"/>
    <lineage>
        <taxon>Bacteria</taxon>
        <taxon>Bacillati</taxon>
        <taxon>Bacillota</taxon>
        <taxon>Clostridia</taxon>
        <taxon>Lachnospirales</taxon>
        <taxon>Lachnospiraceae</taxon>
        <taxon>Mediterraneibacter</taxon>
    </lineage>
</organism>
<dbReference type="PRINTS" id="PR00035">
    <property type="entry name" value="HTHGNTR"/>
</dbReference>
<dbReference type="InterPro" id="IPR050679">
    <property type="entry name" value="Bact_HTH_transcr_reg"/>
</dbReference>
<evidence type="ECO:0000256" key="3">
    <source>
        <dbReference type="ARBA" id="ARBA00023163"/>
    </source>
</evidence>
<dbReference type="Proteomes" id="UP000003577">
    <property type="component" value="Unassembled WGS sequence"/>
</dbReference>
<dbReference type="FunFam" id="1.10.10.10:FF:000079">
    <property type="entry name" value="GntR family transcriptional regulator"/>
    <property type="match status" value="1"/>
</dbReference>
<comment type="caution">
    <text evidence="6">The sequence shown here is derived from an EMBL/GenBank/DDBJ whole genome shotgun (WGS) entry which is preliminary data.</text>
</comment>
<gene>
    <name evidence="6" type="ORF">RUMTOR_01621</name>
</gene>
<dbReference type="InterPro" id="IPR036388">
    <property type="entry name" value="WH-like_DNA-bd_sf"/>
</dbReference>
<dbReference type="EMBL" id="AAVP02000007">
    <property type="protein sequence ID" value="EDK24164.1"/>
    <property type="molecule type" value="Genomic_DNA"/>
</dbReference>
<evidence type="ECO:0000256" key="2">
    <source>
        <dbReference type="ARBA" id="ARBA00023125"/>
    </source>
</evidence>
<dbReference type="PANTHER" id="PTHR44846">
    <property type="entry name" value="MANNOSYL-D-GLYCERATE TRANSPORT/METABOLISM SYSTEM REPRESSOR MNGR-RELATED"/>
    <property type="match status" value="1"/>
</dbReference>
<keyword evidence="3" id="KW-0804">Transcription</keyword>
<evidence type="ECO:0000256" key="4">
    <source>
        <dbReference type="SAM" id="Phobius"/>
    </source>
</evidence>
<dbReference type="Pfam" id="PF07702">
    <property type="entry name" value="UTRA"/>
    <property type="match status" value="1"/>
</dbReference>
<keyword evidence="1" id="KW-0805">Transcription regulation</keyword>
<evidence type="ECO:0000313" key="6">
    <source>
        <dbReference type="EMBL" id="EDK24164.1"/>
    </source>
</evidence>
<dbReference type="SMART" id="SM00345">
    <property type="entry name" value="HTH_GNTR"/>
    <property type="match status" value="1"/>
</dbReference>
<feature type="transmembrane region" description="Helical" evidence="4">
    <location>
        <begin position="36"/>
        <end position="54"/>
    </location>
</feature>
<dbReference type="PaxDb" id="411460-RUMTOR_01621"/>
<evidence type="ECO:0000313" key="7">
    <source>
        <dbReference type="Proteomes" id="UP000003577"/>
    </source>
</evidence>
<dbReference type="InterPro" id="IPR036390">
    <property type="entry name" value="WH_DNA-bd_sf"/>
</dbReference>
<dbReference type="Pfam" id="PF00392">
    <property type="entry name" value="GntR"/>
    <property type="match status" value="1"/>
</dbReference>
<name>A5KMZ9_9FIRM</name>
<dbReference type="AlphaFoldDB" id="A5KMZ9"/>
<accession>A5KMZ9</accession>
<dbReference type="InterPro" id="IPR011663">
    <property type="entry name" value="UTRA"/>
</dbReference>
<dbReference type="SUPFAM" id="SSF64288">
    <property type="entry name" value="Chorismate lyase-like"/>
    <property type="match status" value="1"/>
</dbReference>
<feature type="domain" description="HTH gntR-type" evidence="5">
    <location>
        <begin position="75"/>
        <end position="143"/>
    </location>
</feature>
<protein>
    <submittedName>
        <fullName evidence="6">UbiC transcription regulator-associated domain protein</fullName>
    </submittedName>
</protein>
<dbReference type="Gene3D" id="3.40.1410.10">
    <property type="entry name" value="Chorismate lyase-like"/>
    <property type="match status" value="1"/>
</dbReference>
<keyword evidence="4" id="KW-0812">Transmembrane</keyword>
<dbReference type="SMART" id="SM00866">
    <property type="entry name" value="UTRA"/>
    <property type="match status" value="1"/>
</dbReference>
<keyword evidence="4" id="KW-0472">Membrane</keyword>
<sequence>MIFLISVLTYDIVLHLLLVVYFFVSNQSVIQYNTYCQYIIYFLFIIYIFMQMYYNVNSNTLYGRLFMELNNTIATPLYKQLEEKLQHEIETGERPAGSRLPTENELSETYHVSRVTVRKALAGLSELGYLDRKSGKGTFVAEKKLHRSITEVISFTDMCRMMNATAGAKTIKIALEEPSEREIKEMSLKPGEKILVLERIRYMDDEPVIIELNKFPESFSFLFGEDLNDTSLFEVLKKHNIILDHSRKTLDIIFASPQEAKALNINKGYPLLRIKSTIHDVENTITNLCQQLCIGDKFTFIV</sequence>
<dbReference type="PROSITE" id="PS50949">
    <property type="entry name" value="HTH_GNTR"/>
    <property type="match status" value="1"/>
</dbReference>
<reference evidence="6 7" key="2">
    <citation type="submission" date="2007-04" db="EMBL/GenBank/DDBJ databases">
        <title>Draft genome sequence of Ruminococcus torques (ATCC 27756).</title>
        <authorList>
            <person name="Sudarsanam P."/>
            <person name="Ley R."/>
            <person name="Guruge J."/>
            <person name="Turnbaugh P.J."/>
            <person name="Mahowald M."/>
            <person name="Liep D."/>
            <person name="Gordon J."/>
        </authorList>
    </citation>
    <scope>NUCLEOTIDE SEQUENCE [LARGE SCALE GENOMIC DNA]</scope>
    <source>
        <strain evidence="6 7">ATCC 27756</strain>
    </source>
</reference>
<evidence type="ECO:0000259" key="5">
    <source>
        <dbReference type="PROSITE" id="PS50949"/>
    </source>
</evidence>
<dbReference type="InterPro" id="IPR000524">
    <property type="entry name" value="Tscrpt_reg_HTH_GntR"/>
</dbReference>
<keyword evidence="4" id="KW-1133">Transmembrane helix</keyword>
<dbReference type="HOGENOM" id="CLU_063236_4_2_9"/>
<keyword evidence="2" id="KW-0238">DNA-binding</keyword>
<dbReference type="GO" id="GO:0003677">
    <property type="term" value="F:DNA binding"/>
    <property type="evidence" value="ECO:0007669"/>
    <property type="project" value="UniProtKB-KW"/>
</dbReference>
<feature type="transmembrane region" description="Helical" evidence="4">
    <location>
        <begin position="6"/>
        <end position="24"/>
    </location>
</feature>
<dbReference type="GO" id="GO:0003700">
    <property type="term" value="F:DNA-binding transcription factor activity"/>
    <property type="evidence" value="ECO:0007669"/>
    <property type="project" value="InterPro"/>
</dbReference>
<dbReference type="PANTHER" id="PTHR44846:SF1">
    <property type="entry name" value="MANNOSYL-D-GLYCERATE TRANSPORT_METABOLISM SYSTEM REPRESSOR MNGR-RELATED"/>
    <property type="match status" value="1"/>
</dbReference>
<reference evidence="6 7" key="1">
    <citation type="submission" date="2007-03" db="EMBL/GenBank/DDBJ databases">
        <authorList>
            <person name="Fulton L."/>
            <person name="Clifton S."/>
            <person name="Fulton B."/>
            <person name="Xu J."/>
            <person name="Minx P."/>
            <person name="Pepin K.H."/>
            <person name="Johnson M."/>
            <person name="Thiruvilangam P."/>
            <person name="Bhonagiri V."/>
            <person name="Nash W.E."/>
            <person name="Mardis E.R."/>
            <person name="Wilson R.K."/>
        </authorList>
    </citation>
    <scope>NUCLEOTIDE SEQUENCE [LARGE SCALE GENOMIC DNA]</scope>
    <source>
        <strain evidence="6 7">ATCC 27756</strain>
    </source>
</reference>
<dbReference type="InterPro" id="IPR028978">
    <property type="entry name" value="Chorismate_lyase_/UTRA_dom_sf"/>
</dbReference>
<dbReference type="SUPFAM" id="SSF46785">
    <property type="entry name" value="Winged helix' DNA-binding domain"/>
    <property type="match status" value="1"/>
</dbReference>
<dbReference type="Gene3D" id="1.10.10.10">
    <property type="entry name" value="Winged helix-like DNA-binding domain superfamily/Winged helix DNA-binding domain"/>
    <property type="match status" value="1"/>
</dbReference>
<dbReference type="CDD" id="cd07377">
    <property type="entry name" value="WHTH_GntR"/>
    <property type="match status" value="1"/>
</dbReference>
<proteinExistence type="predicted"/>